<proteinExistence type="predicted"/>
<dbReference type="EMBL" id="BARU01000863">
    <property type="protein sequence ID" value="GAH25951.1"/>
    <property type="molecule type" value="Genomic_DNA"/>
</dbReference>
<gene>
    <name evidence="1" type="ORF">S03H2_02548</name>
</gene>
<reference evidence="1" key="1">
    <citation type="journal article" date="2014" name="Front. Microbiol.">
        <title>High frequency of phylogenetically diverse reductive dehalogenase-homologous genes in deep subseafloor sedimentary metagenomes.</title>
        <authorList>
            <person name="Kawai M."/>
            <person name="Futagami T."/>
            <person name="Toyoda A."/>
            <person name="Takaki Y."/>
            <person name="Nishi S."/>
            <person name="Hori S."/>
            <person name="Arai W."/>
            <person name="Tsubouchi T."/>
            <person name="Morono Y."/>
            <person name="Uchiyama I."/>
            <person name="Ito T."/>
            <person name="Fujiyama A."/>
            <person name="Inagaki F."/>
            <person name="Takami H."/>
        </authorList>
    </citation>
    <scope>NUCLEOTIDE SEQUENCE</scope>
    <source>
        <strain evidence="1">Expedition CK06-06</strain>
    </source>
</reference>
<protein>
    <submittedName>
        <fullName evidence="1">Uncharacterized protein</fullName>
    </submittedName>
</protein>
<sequence>MNLKKEYKDNIREKRKNFKNFEEKYINFLSNIKK</sequence>
<evidence type="ECO:0000313" key="1">
    <source>
        <dbReference type="EMBL" id="GAH25951.1"/>
    </source>
</evidence>
<name>X1DY82_9ZZZZ</name>
<accession>X1DY82</accession>
<organism evidence="1">
    <name type="scientific">marine sediment metagenome</name>
    <dbReference type="NCBI Taxonomy" id="412755"/>
    <lineage>
        <taxon>unclassified sequences</taxon>
        <taxon>metagenomes</taxon>
        <taxon>ecological metagenomes</taxon>
    </lineage>
</organism>
<dbReference type="AlphaFoldDB" id="X1DY82"/>
<feature type="non-terminal residue" evidence="1">
    <location>
        <position position="34"/>
    </location>
</feature>
<comment type="caution">
    <text evidence="1">The sequence shown here is derived from an EMBL/GenBank/DDBJ whole genome shotgun (WGS) entry which is preliminary data.</text>
</comment>